<dbReference type="RefSeq" id="WP_379994531.1">
    <property type="nucleotide sequence ID" value="NZ_JBHSGN010000050.1"/>
</dbReference>
<evidence type="ECO:0000313" key="5">
    <source>
        <dbReference type="Proteomes" id="UP001596023"/>
    </source>
</evidence>
<feature type="domain" description="DUF3945" evidence="2">
    <location>
        <begin position="275"/>
        <end position="324"/>
    </location>
</feature>
<feature type="region of interest" description="Disordered" evidence="1">
    <location>
        <begin position="109"/>
        <end position="131"/>
    </location>
</feature>
<protein>
    <submittedName>
        <fullName evidence="4">DUF4099 domain-containing protein</fullName>
    </submittedName>
</protein>
<sequence>MDEKLKNKETLLVVNKSDGNKVKAVKGVDNQGNLESVDPKATNQGEFIQIDEKAGILENFFSNLKREFQDPTHFNFFRSPIEKIENIASALKEMFKDEDGNSVFLSQSRVNPEDFNKQQKTQDQSQEYKPVDESRINWGQLEKLGVTREMLEEQGNLKAMLNWHKSPNLIQVNPTYEGIAFQVQVRLSFEENPDGSIRLKADSYQPAPTLDIPFHGATLTDQDKKNLLETSNAGRIIELTGEKGEQIPSFVSLDKLTNQLEAIPVANVAFKDTLKEAPLSKEQLQSLYEGKKTLVEGMTSRNDRPFDGYVQFNAAKGSLDFSYDGLDRNKYRQNNKPEQQEPKQQVRIPDKLLGVNLDEKQQNSLREGKAVYVQGMMKDGQDQPFNAYVKVNDEKGKLDFFRWNPDKAQKQGAEVKPAEESKTQVAVNSQGKTSESLKNVKEPIKQGQTSPTQQQAEKQKETQRPTRTVKKSGGVKM</sequence>
<dbReference type="InterPro" id="IPR025222">
    <property type="entry name" value="DUF3945"/>
</dbReference>
<evidence type="ECO:0000313" key="4">
    <source>
        <dbReference type="EMBL" id="MFC4673290.1"/>
    </source>
</evidence>
<feature type="domain" description="DUF4099" evidence="3">
    <location>
        <begin position="132"/>
        <end position="212"/>
    </location>
</feature>
<proteinExistence type="predicted"/>
<dbReference type="InterPro" id="IPR025343">
    <property type="entry name" value="DUF4099"/>
</dbReference>
<keyword evidence="5" id="KW-1185">Reference proteome</keyword>
<evidence type="ECO:0000256" key="1">
    <source>
        <dbReference type="SAM" id="MobiDB-lite"/>
    </source>
</evidence>
<feature type="compositionally biased region" description="Polar residues" evidence="1">
    <location>
        <begin position="118"/>
        <end position="127"/>
    </location>
</feature>
<dbReference type="Proteomes" id="UP001596023">
    <property type="component" value="Unassembled WGS sequence"/>
</dbReference>
<feature type="region of interest" description="Disordered" evidence="1">
    <location>
        <begin position="410"/>
        <end position="477"/>
    </location>
</feature>
<accession>A0ABV9KSY5</accession>
<evidence type="ECO:0000259" key="2">
    <source>
        <dbReference type="Pfam" id="PF13101"/>
    </source>
</evidence>
<reference evidence="5" key="1">
    <citation type="journal article" date="2019" name="Int. J. Syst. Evol. Microbiol.">
        <title>The Global Catalogue of Microorganisms (GCM) 10K type strain sequencing project: providing services to taxonomists for standard genome sequencing and annotation.</title>
        <authorList>
            <consortium name="The Broad Institute Genomics Platform"/>
            <consortium name="The Broad Institute Genome Sequencing Center for Infectious Disease"/>
            <person name="Wu L."/>
            <person name="Ma J."/>
        </authorList>
    </citation>
    <scope>NUCLEOTIDE SEQUENCE [LARGE SCALE GENOMIC DNA]</scope>
    <source>
        <strain evidence="5">CCUG 66188</strain>
    </source>
</reference>
<feature type="domain" description="DUF3945" evidence="2">
    <location>
        <begin position="349"/>
        <end position="400"/>
    </location>
</feature>
<organism evidence="4 5">
    <name type="scientific">Dysgonomonas termitidis</name>
    <dbReference type="NCBI Taxonomy" id="1516126"/>
    <lineage>
        <taxon>Bacteria</taxon>
        <taxon>Pseudomonadati</taxon>
        <taxon>Bacteroidota</taxon>
        <taxon>Bacteroidia</taxon>
        <taxon>Bacteroidales</taxon>
        <taxon>Dysgonomonadaceae</taxon>
        <taxon>Dysgonomonas</taxon>
    </lineage>
</organism>
<dbReference type="EMBL" id="JBHSGN010000050">
    <property type="protein sequence ID" value="MFC4673290.1"/>
    <property type="molecule type" value="Genomic_DNA"/>
</dbReference>
<evidence type="ECO:0000259" key="3">
    <source>
        <dbReference type="Pfam" id="PF13351"/>
    </source>
</evidence>
<gene>
    <name evidence="4" type="ORF">ACFO6W_06270</name>
</gene>
<feature type="compositionally biased region" description="Polar residues" evidence="1">
    <location>
        <begin position="423"/>
        <end position="437"/>
    </location>
</feature>
<name>A0ABV9KSY5_9BACT</name>
<dbReference type="Pfam" id="PF13351">
    <property type="entry name" value="DUF4099"/>
    <property type="match status" value="1"/>
</dbReference>
<dbReference type="Pfam" id="PF13101">
    <property type="entry name" value="DUF3945"/>
    <property type="match status" value="2"/>
</dbReference>
<comment type="caution">
    <text evidence="4">The sequence shown here is derived from an EMBL/GenBank/DDBJ whole genome shotgun (WGS) entry which is preliminary data.</text>
</comment>